<dbReference type="Proteomes" id="UP001054945">
    <property type="component" value="Unassembled WGS sequence"/>
</dbReference>
<comment type="caution">
    <text evidence="1">The sequence shown here is derived from an EMBL/GenBank/DDBJ whole genome shotgun (WGS) entry which is preliminary data.</text>
</comment>
<keyword evidence="2" id="KW-1185">Reference proteome</keyword>
<name>A0AAV4SRC3_CAEEX</name>
<reference evidence="1 2" key="1">
    <citation type="submission" date="2021-06" db="EMBL/GenBank/DDBJ databases">
        <title>Caerostris extrusa draft genome.</title>
        <authorList>
            <person name="Kono N."/>
            <person name="Arakawa K."/>
        </authorList>
    </citation>
    <scope>NUCLEOTIDE SEQUENCE [LARGE SCALE GENOMIC DNA]</scope>
</reference>
<protein>
    <submittedName>
        <fullName evidence="1">Uncharacterized protein</fullName>
    </submittedName>
</protein>
<evidence type="ECO:0000313" key="2">
    <source>
        <dbReference type="Proteomes" id="UP001054945"/>
    </source>
</evidence>
<organism evidence="1 2">
    <name type="scientific">Caerostris extrusa</name>
    <name type="common">Bark spider</name>
    <name type="synonym">Caerostris bankana</name>
    <dbReference type="NCBI Taxonomy" id="172846"/>
    <lineage>
        <taxon>Eukaryota</taxon>
        <taxon>Metazoa</taxon>
        <taxon>Ecdysozoa</taxon>
        <taxon>Arthropoda</taxon>
        <taxon>Chelicerata</taxon>
        <taxon>Arachnida</taxon>
        <taxon>Araneae</taxon>
        <taxon>Araneomorphae</taxon>
        <taxon>Entelegynae</taxon>
        <taxon>Araneoidea</taxon>
        <taxon>Araneidae</taxon>
        <taxon>Caerostris</taxon>
    </lineage>
</organism>
<dbReference type="AlphaFoldDB" id="A0AAV4SRC3"/>
<evidence type="ECO:0000313" key="1">
    <source>
        <dbReference type="EMBL" id="GIY36630.1"/>
    </source>
</evidence>
<dbReference type="EMBL" id="BPLR01010070">
    <property type="protein sequence ID" value="GIY36630.1"/>
    <property type="molecule type" value="Genomic_DNA"/>
</dbReference>
<sequence>MHKKVTDLLHREGRCEATQGFHRLFLDSTTVAKGTAKKGKTRISRNCIQKSDSVCSHLSVLIKEVTSQKQRAPCHKTPYRTCSA</sequence>
<accession>A0AAV4SRC3</accession>
<proteinExistence type="predicted"/>
<gene>
    <name evidence="1" type="ORF">CEXT_108411</name>
</gene>